<dbReference type="EMBL" id="CM047741">
    <property type="protein sequence ID" value="KAJ0038144.1"/>
    <property type="molecule type" value="Genomic_DNA"/>
</dbReference>
<sequence length="92" mass="10109">MDGIAATSGASVSSVLALKLSSTLLFSAAARMMVTVNKIQPSRLAKEQYDVKEAMEKVLALDQAYPLPLLGKMIEKFPKTFEHAVWWLSNHS</sequence>
<proteinExistence type="predicted"/>
<comment type="caution">
    <text evidence="1">The sequence shown here is derived from an EMBL/GenBank/DDBJ whole genome shotgun (WGS) entry which is preliminary data.</text>
</comment>
<evidence type="ECO:0000313" key="2">
    <source>
        <dbReference type="Proteomes" id="UP001163603"/>
    </source>
</evidence>
<name>A0ACC0YIL0_9ROSI</name>
<organism evidence="1 2">
    <name type="scientific">Pistacia integerrima</name>
    <dbReference type="NCBI Taxonomy" id="434235"/>
    <lineage>
        <taxon>Eukaryota</taxon>
        <taxon>Viridiplantae</taxon>
        <taxon>Streptophyta</taxon>
        <taxon>Embryophyta</taxon>
        <taxon>Tracheophyta</taxon>
        <taxon>Spermatophyta</taxon>
        <taxon>Magnoliopsida</taxon>
        <taxon>eudicotyledons</taxon>
        <taxon>Gunneridae</taxon>
        <taxon>Pentapetalae</taxon>
        <taxon>rosids</taxon>
        <taxon>malvids</taxon>
        <taxon>Sapindales</taxon>
        <taxon>Anacardiaceae</taxon>
        <taxon>Pistacia</taxon>
    </lineage>
</organism>
<accession>A0ACC0YIL0</accession>
<protein>
    <submittedName>
        <fullName evidence="1">Uncharacterized protein</fullName>
    </submittedName>
</protein>
<gene>
    <name evidence="1" type="ORF">Pint_22320</name>
</gene>
<reference evidence="2" key="1">
    <citation type="journal article" date="2023" name="G3 (Bethesda)">
        <title>Genome assembly and association tests identify interacting loci associated with vigor, precocity, and sex in interspecific pistachio rootstocks.</title>
        <authorList>
            <person name="Palmer W."/>
            <person name="Jacygrad E."/>
            <person name="Sagayaradj S."/>
            <person name="Cavanaugh K."/>
            <person name="Han R."/>
            <person name="Bertier L."/>
            <person name="Beede B."/>
            <person name="Kafkas S."/>
            <person name="Golino D."/>
            <person name="Preece J."/>
            <person name="Michelmore R."/>
        </authorList>
    </citation>
    <scope>NUCLEOTIDE SEQUENCE [LARGE SCALE GENOMIC DNA]</scope>
</reference>
<evidence type="ECO:0000313" key="1">
    <source>
        <dbReference type="EMBL" id="KAJ0038144.1"/>
    </source>
</evidence>
<keyword evidence="2" id="KW-1185">Reference proteome</keyword>
<dbReference type="Proteomes" id="UP001163603">
    <property type="component" value="Chromosome 6"/>
</dbReference>